<sequence>MAPSTDTDSDPESLRLLADSLRTTMSAASGAKLDTALTDLGWRDMLDEMPDIAIPLVFKLLGETGAHAPVLNDVVLRAVGDAPGGTLPLPFAGGSWVLWERRDHPGSAIDELLPIHPVPQADPLPSAALQAGWRALGWWLVGTSRAMLSLARQHAVDRVQFGRHISSFQAIRHRLAETLVVIEGAEATLQAATECDDPQGLASLLAKAAAGQAALTAARHCQQVLGGIGFTAEHPLHHHIKRSLILDGLLGNSRELTRAAGKAVVAAGSAPRLAQL</sequence>
<protein>
    <submittedName>
        <fullName evidence="5">Acyl-CoA dehydrogenase</fullName>
    </submittedName>
</protein>
<evidence type="ECO:0000256" key="2">
    <source>
        <dbReference type="ARBA" id="ARBA00022827"/>
    </source>
</evidence>
<dbReference type="Gene3D" id="1.20.140.10">
    <property type="entry name" value="Butyryl-CoA Dehydrogenase, subunit A, domain 3"/>
    <property type="match status" value="1"/>
</dbReference>
<organism evidence="5 6">
    <name type="scientific">Mycolicibacterium vulneris</name>
    <dbReference type="NCBI Taxonomy" id="547163"/>
    <lineage>
        <taxon>Bacteria</taxon>
        <taxon>Bacillati</taxon>
        <taxon>Actinomycetota</taxon>
        <taxon>Actinomycetes</taxon>
        <taxon>Mycobacteriales</taxon>
        <taxon>Mycobacteriaceae</taxon>
        <taxon>Mycolicibacterium</taxon>
    </lineage>
</organism>
<proteinExistence type="predicted"/>
<dbReference type="AlphaFoldDB" id="A0A1X2LB63"/>
<evidence type="ECO:0000256" key="1">
    <source>
        <dbReference type="ARBA" id="ARBA00022630"/>
    </source>
</evidence>
<keyword evidence="2" id="KW-0274">FAD</keyword>
<gene>
    <name evidence="5" type="ORF">B8W69_04935</name>
</gene>
<reference evidence="5 6" key="1">
    <citation type="submission" date="2017-04" db="EMBL/GenBank/DDBJ databases">
        <title>The new phylogeny of genus Mycobacterium.</title>
        <authorList>
            <person name="Tortoli E."/>
            <person name="Trovato A."/>
            <person name="Cirillo D.M."/>
        </authorList>
    </citation>
    <scope>NUCLEOTIDE SEQUENCE [LARGE SCALE GENOMIC DNA]</scope>
    <source>
        <strain evidence="5 6">DSM 45247</strain>
    </source>
</reference>
<keyword evidence="6" id="KW-1185">Reference proteome</keyword>
<evidence type="ECO:0000313" key="6">
    <source>
        <dbReference type="Proteomes" id="UP000242320"/>
    </source>
</evidence>
<evidence type="ECO:0000259" key="4">
    <source>
        <dbReference type="Pfam" id="PF00441"/>
    </source>
</evidence>
<evidence type="ECO:0000313" key="5">
    <source>
        <dbReference type="EMBL" id="OSC31206.1"/>
    </source>
</evidence>
<keyword evidence="3" id="KW-0560">Oxidoreductase</keyword>
<dbReference type="PANTHER" id="PTHR43884">
    <property type="entry name" value="ACYL-COA DEHYDROGENASE"/>
    <property type="match status" value="1"/>
</dbReference>
<dbReference type="GO" id="GO:0003995">
    <property type="term" value="F:acyl-CoA dehydrogenase activity"/>
    <property type="evidence" value="ECO:0007669"/>
    <property type="project" value="TreeGrafter"/>
</dbReference>
<dbReference type="InterPro" id="IPR009075">
    <property type="entry name" value="AcylCo_DH/oxidase_C"/>
</dbReference>
<dbReference type="Proteomes" id="UP000242320">
    <property type="component" value="Unassembled WGS sequence"/>
</dbReference>
<evidence type="ECO:0000256" key="3">
    <source>
        <dbReference type="ARBA" id="ARBA00023002"/>
    </source>
</evidence>
<dbReference type="InterPro" id="IPR036250">
    <property type="entry name" value="AcylCo_DH-like_C"/>
</dbReference>
<dbReference type="PANTHER" id="PTHR43884:SF20">
    <property type="entry name" value="ACYL-COA DEHYDROGENASE FADE28"/>
    <property type="match status" value="1"/>
</dbReference>
<name>A0A1X2LB63_9MYCO</name>
<dbReference type="SUPFAM" id="SSF47203">
    <property type="entry name" value="Acyl-CoA dehydrogenase C-terminal domain-like"/>
    <property type="match status" value="1"/>
</dbReference>
<dbReference type="OrthoDB" id="8677713at2"/>
<dbReference type="EMBL" id="NCXM01000004">
    <property type="protein sequence ID" value="OSC31206.1"/>
    <property type="molecule type" value="Genomic_DNA"/>
</dbReference>
<feature type="domain" description="Acyl-CoA dehydrogenase/oxidase C-terminal" evidence="4">
    <location>
        <begin position="136"/>
        <end position="253"/>
    </location>
</feature>
<comment type="caution">
    <text evidence="5">The sequence shown here is derived from an EMBL/GenBank/DDBJ whole genome shotgun (WGS) entry which is preliminary data.</text>
</comment>
<accession>A0A1X2LB63</accession>
<keyword evidence="1" id="KW-0285">Flavoprotein</keyword>
<dbReference type="Pfam" id="PF00441">
    <property type="entry name" value="Acyl-CoA_dh_1"/>
    <property type="match status" value="1"/>
</dbReference>